<feature type="transmembrane region" description="Helical" evidence="6">
    <location>
        <begin position="34"/>
        <end position="51"/>
    </location>
</feature>
<dbReference type="EMBL" id="QICD01000013">
    <property type="protein sequence ID" value="RNL43195.1"/>
    <property type="molecule type" value="Genomic_DNA"/>
</dbReference>
<dbReference type="PANTHER" id="PTHR42770">
    <property type="entry name" value="AMINO ACID TRANSPORTER-RELATED"/>
    <property type="match status" value="1"/>
</dbReference>
<evidence type="ECO:0000256" key="1">
    <source>
        <dbReference type="ARBA" id="ARBA00004651"/>
    </source>
</evidence>
<evidence type="ECO:0000313" key="7">
    <source>
        <dbReference type="EMBL" id="RNL43195.1"/>
    </source>
</evidence>
<dbReference type="PIRSF" id="PIRSF006060">
    <property type="entry name" value="AA_transporter"/>
    <property type="match status" value="1"/>
</dbReference>
<keyword evidence="4 6" id="KW-1133">Transmembrane helix</keyword>
<feature type="transmembrane region" description="Helical" evidence="6">
    <location>
        <begin position="249"/>
        <end position="270"/>
    </location>
</feature>
<keyword evidence="2" id="KW-1003">Cell membrane</keyword>
<dbReference type="GO" id="GO:0005886">
    <property type="term" value="C:plasma membrane"/>
    <property type="evidence" value="ECO:0007669"/>
    <property type="project" value="UniProtKB-SubCell"/>
</dbReference>
<dbReference type="Proteomes" id="UP000278632">
    <property type="component" value="Unassembled WGS sequence"/>
</dbReference>
<feature type="transmembrane region" description="Helical" evidence="6">
    <location>
        <begin position="430"/>
        <end position="447"/>
    </location>
</feature>
<evidence type="ECO:0000256" key="6">
    <source>
        <dbReference type="SAM" id="Phobius"/>
    </source>
</evidence>
<feature type="transmembrane region" description="Helical" evidence="6">
    <location>
        <begin position="104"/>
        <end position="129"/>
    </location>
</feature>
<keyword evidence="3 6" id="KW-0812">Transmembrane</keyword>
<feature type="transmembrane region" description="Helical" evidence="6">
    <location>
        <begin position="169"/>
        <end position="191"/>
    </location>
</feature>
<evidence type="ECO:0000256" key="5">
    <source>
        <dbReference type="ARBA" id="ARBA00023136"/>
    </source>
</evidence>
<feature type="transmembrane region" description="Helical" evidence="6">
    <location>
        <begin position="63"/>
        <end position="83"/>
    </location>
</feature>
<dbReference type="Gene3D" id="1.20.1740.10">
    <property type="entry name" value="Amino acid/polyamine transporter I"/>
    <property type="match status" value="1"/>
</dbReference>
<dbReference type="AlphaFoldDB" id="A0A3N0B8R5"/>
<name>A0A3N0B8R5_9ACTN</name>
<feature type="transmembrane region" description="Helical" evidence="6">
    <location>
        <begin position="298"/>
        <end position="324"/>
    </location>
</feature>
<evidence type="ECO:0000256" key="3">
    <source>
        <dbReference type="ARBA" id="ARBA00022692"/>
    </source>
</evidence>
<gene>
    <name evidence="7" type="ORF">DMP08_07625</name>
</gene>
<keyword evidence="5 6" id="KW-0472">Membrane</keyword>
<evidence type="ECO:0000256" key="2">
    <source>
        <dbReference type="ARBA" id="ARBA00022475"/>
    </source>
</evidence>
<dbReference type="InterPro" id="IPR002293">
    <property type="entry name" value="AA/rel_permease1"/>
</dbReference>
<sequence>MSAQTDSPAKASGESIEQFGYKQELRRGMTLRDVVLYGVLFMVIIAPQSIYGEIQIASGGMTPLVYIVGFVAISFTAMSYMRMSKRFPIAGSVYSYVQRGINPHVGFMAGWLILLDYVFVPSLLLVMVANWGVALVPGSPWYLWVAVFVVFNTFVNIRGIQMTKGVDWVIFVVEILAVIAFIAIGTSFVLGGGGAGQLTIDPIYQPGKVDAHFIATAVSIACLSFLGFDGMSTLAEETVKPEKTIGKGILIALCIMVVVFVAQTYVAALIQPDVSQVDPEMGFFNAALMAGGPVLYKLLLVVNIVAVGIANIMNAQLASSRLLYSMGRDGVIPRIFGKVHPKFQTPYIASIALGVVSLILPMFLDMTTLVAFVNFGALSSFVLLNFAVFLFFFVKEKKRSSFGDVVKYLICPWLGIFILVYVFTGFDLQTYAVGISWMVVGLIIGAVKSKGYKEVPEAFKHLEV</sequence>
<protein>
    <submittedName>
        <fullName evidence="7">Amino acid permease</fullName>
    </submittedName>
</protein>
<feature type="transmembrane region" description="Helical" evidence="6">
    <location>
        <begin position="370"/>
        <end position="393"/>
    </location>
</feature>
<feature type="transmembrane region" description="Helical" evidence="6">
    <location>
        <begin position="141"/>
        <end position="157"/>
    </location>
</feature>
<comment type="subcellular location">
    <subcellularLocation>
        <location evidence="1">Cell membrane</location>
        <topology evidence="1">Multi-pass membrane protein</topology>
    </subcellularLocation>
</comment>
<dbReference type="Pfam" id="PF13520">
    <property type="entry name" value="AA_permease_2"/>
    <property type="match status" value="1"/>
</dbReference>
<accession>A0A3N0B8R5</accession>
<feature type="transmembrane region" description="Helical" evidence="6">
    <location>
        <begin position="211"/>
        <end position="228"/>
    </location>
</feature>
<dbReference type="GO" id="GO:0022857">
    <property type="term" value="F:transmembrane transporter activity"/>
    <property type="evidence" value="ECO:0007669"/>
    <property type="project" value="InterPro"/>
</dbReference>
<reference evidence="8" key="1">
    <citation type="submission" date="2018-05" db="EMBL/GenBank/DDBJ databases">
        <title>Genome Sequencing of selected type strains of the family Eggerthellaceae.</title>
        <authorList>
            <person name="Danylec N."/>
            <person name="Stoll D.A."/>
            <person name="Doetsch A."/>
            <person name="Huch M."/>
        </authorList>
    </citation>
    <scope>NUCLEOTIDE SEQUENCE [LARGE SCALE GENOMIC DNA]</scope>
    <source>
        <strain evidence="8">DSM 16106</strain>
    </source>
</reference>
<dbReference type="PANTHER" id="PTHR42770:SF16">
    <property type="entry name" value="AMINO ACID PERMEASE"/>
    <property type="match status" value="1"/>
</dbReference>
<dbReference type="InterPro" id="IPR050367">
    <property type="entry name" value="APC_superfamily"/>
</dbReference>
<evidence type="ECO:0000256" key="4">
    <source>
        <dbReference type="ARBA" id="ARBA00022989"/>
    </source>
</evidence>
<organism evidence="7 8">
    <name type="scientific">Paraeggerthella hongkongensis</name>
    <dbReference type="NCBI Taxonomy" id="230658"/>
    <lineage>
        <taxon>Bacteria</taxon>
        <taxon>Bacillati</taxon>
        <taxon>Actinomycetota</taxon>
        <taxon>Coriobacteriia</taxon>
        <taxon>Eggerthellales</taxon>
        <taxon>Eggerthellaceae</taxon>
        <taxon>Paraeggerthella</taxon>
    </lineage>
</organism>
<comment type="caution">
    <text evidence="7">The sequence shown here is derived from an EMBL/GenBank/DDBJ whole genome shotgun (WGS) entry which is preliminary data.</text>
</comment>
<dbReference type="RefSeq" id="WP_123192334.1">
    <property type="nucleotide sequence ID" value="NZ_QICD01000013.1"/>
</dbReference>
<feature type="transmembrane region" description="Helical" evidence="6">
    <location>
        <begin position="405"/>
        <end position="424"/>
    </location>
</feature>
<feature type="transmembrane region" description="Helical" evidence="6">
    <location>
        <begin position="345"/>
        <end position="364"/>
    </location>
</feature>
<dbReference type="OrthoDB" id="9762947at2"/>
<keyword evidence="8" id="KW-1185">Reference proteome</keyword>
<evidence type="ECO:0000313" key="8">
    <source>
        <dbReference type="Proteomes" id="UP000278632"/>
    </source>
</evidence>
<proteinExistence type="predicted"/>